<evidence type="ECO:0000313" key="1">
    <source>
        <dbReference type="EMBL" id="PIP63845.1"/>
    </source>
</evidence>
<comment type="caution">
    <text evidence="1">The sequence shown here is derived from an EMBL/GenBank/DDBJ whole genome shotgun (WGS) entry which is preliminary data.</text>
</comment>
<gene>
    <name evidence="1" type="ORF">COW97_00255</name>
</gene>
<dbReference type="Proteomes" id="UP000229699">
    <property type="component" value="Unassembled WGS sequence"/>
</dbReference>
<dbReference type="AlphaFoldDB" id="A0A2H0C1P3"/>
<reference evidence="1 2" key="1">
    <citation type="submission" date="2017-09" db="EMBL/GenBank/DDBJ databases">
        <title>Depth-based differentiation of microbial function through sediment-hosted aquifers and enrichment of novel symbionts in the deep terrestrial subsurface.</title>
        <authorList>
            <person name="Probst A.J."/>
            <person name="Ladd B."/>
            <person name="Jarett J.K."/>
            <person name="Geller-Mcgrath D.E."/>
            <person name="Sieber C.M."/>
            <person name="Emerson J.B."/>
            <person name="Anantharaman K."/>
            <person name="Thomas B.C."/>
            <person name="Malmstrom R."/>
            <person name="Stieglmeier M."/>
            <person name="Klingl A."/>
            <person name="Woyke T."/>
            <person name="Ryan C.M."/>
            <person name="Banfield J.F."/>
        </authorList>
    </citation>
    <scope>NUCLEOTIDE SEQUENCE [LARGE SCALE GENOMIC DNA]</scope>
    <source>
        <strain evidence="1">CG22_combo_CG10-13_8_21_14_all_34_12</strain>
    </source>
</reference>
<sequence>MKILKIIFFVLLISLIFISGILLGKNLANKSNPLTINNFSPTITPTYVSTISIPPNETKYIYTHQGTGLSFNYPSVYKVTEQPMNGGLDFISLNNNDGVKIDIYISDNPAGKTLDELVDDFDREQEKGPLSVPKPTDKKYVTIAGERAMRRSWIESETGDNIKGGEEVFFIHDGRFFEFIRFFNGATNQEEFEDILNSIVFSRIN</sequence>
<protein>
    <recommendedName>
        <fullName evidence="3">PsbP C-terminal domain-containing protein</fullName>
    </recommendedName>
</protein>
<organism evidence="1 2">
    <name type="scientific">Candidatus Roizmanbacteria bacterium CG22_combo_CG10-13_8_21_14_all_34_12</name>
    <dbReference type="NCBI Taxonomy" id="1974860"/>
    <lineage>
        <taxon>Bacteria</taxon>
        <taxon>Candidatus Roizmaniibacteriota</taxon>
    </lineage>
</organism>
<proteinExistence type="predicted"/>
<name>A0A2H0C1P3_9BACT</name>
<accession>A0A2H0C1P3</accession>
<dbReference type="EMBL" id="PCTC01000006">
    <property type="protein sequence ID" value="PIP63845.1"/>
    <property type="molecule type" value="Genomic_DNA"/>
</dbReference>
<evidence type="ECO:0008006" key="3">
    <source>
        <dbReference type="Google" id="ProtNLM"/>
    </source>
</evidence>
<evidence type="ECO:0000313" key="2">
    <source>
        <dbReference type="Proteomes" id="UP000229699"/>
    </source>
</evidence>